<dbReference type="Proteomes" id="UP000701341">
    <property type="component" value="Unassembled WGS sequence"/>
</dbReference>
<feature type="domain" description="FAD-binding" evidence="5">
    <location>
        <begin position="289"/>
        <end position="328"/>
    </location>
</feature>
<evidence type="ECO:0000259" key="5">
    <source>
        <dbReference type="Pfam" id="PF01494"/>
    </source>
</evidence>
<proteinExistence type="predicted"/>
<evidence type="ECO:0000256" key="2">
    <source>
        <dbReference type="ARBA" id="ARBA00022827"/>
    </source>
</evidence>
<keyword evidence="1" id="KW-0285">Flavoprotein</keyword>
<name>A0A9P5GV74_PENCR</name>
<dbReference type="GO" id="GO:0004497">
    <property type="term" value="F:monooxygenase activity"/>
    <property type="evidence" value="ECO:0007669"/>
    <property type="project" value="UniProtKB-KW"/>
</dbReference>
<keyword evidence="7" id="KW-1185">Reference proteome</keyword>
<dbReference type="PRINTS" id="PR00420">
    <property type="entry name" value="RNGMNOXGNASE"/>
</dbReference>
<protein>
    <recommendedName>
        <fullName evidence="5">FAD-binding domain-containing protein</fullName>
    </recommendedName>
</protein>
<comment type="caution">
    <text evidence="6">The sequence shown here is derived from an EMBL/GenBank/DDBJ whole genome shotgun (WGS) entry which is preliminary data.</text>
</comment>
<evidence type="ECO:0000256" key="3">
    <source>
        <dbReference type="ARBA" id="ARBA00023002"/>
    </source>
</evidence>
<keyword evidence="4" id="KW-0503">Monooxygenase</keyword>
<reference evidence="6" key="1">
    <citation type="submission" date="2020-02" db="EMBL/GenBank/DDBJ databases">
        <authorList>
            <person name="Lichtner F.J."/>
        </authorList>
    </citation>
    <scope>NUCLEOTIDE SEQUENCE</scope>
    <source>
        <strain evidence="6">G10</strain>
    </source>
</reference>
<evidence type="ECO:0000313" key="6">
    <source>
        <dbReference type="EMBL" id="KAF7530353.1"/>
    </source>
</evidence>
<dbReference type="Pfam" id="PF01494">
    <property type="entry name" value="FAD_binding_3"/>
    <property type="match status" value="2"/>
</dbReference>
<dbReference type="AlphaFoldDB" id="A0A9P5GV74"/>
<sequence>MTQTQQPKVAIIGAGPGGLTLARFLHLANIRFTIFESDQSVDSRRVTGGILDLHKSTGQRVIKEAGLWEEYEKHVSYEAEDLIIADRNNQILLDSKGQTKGRPEIDRPALRDLLLFSIPPENIRWNNRLKHVDEDGTLHFAHGKESGYDLIVGADGVWSKVRPVVSQIAPFYSGTTGFELWITNPVAIDEDMDSMLGNGSYFVYGGDDRVLMAQRQGDRSVRVYAFIRRPESWMKTGGLDFTNRHAIKDFLLDEFRAWSPELLRLISNCDGEIIPRPLYMFPVGIRWPHKERFTLLGDAAHAMTPFAGEGVNTAMFDAYKLAQAIIATPRDLDHASNIYEKGLFPRATKVQQATWEELLWTFEKNAGPRLADRITYLIDMHSKGLPVTEGMGADNSMDD</sequence>
<gene>
    <name evidence="6" type="ORF">PCG10_003724</name>
</gene>
<dbReference type="Gene3D" id="3.50.50.60">
    <property type="entry name" value="FAD/NAD(P)-binding domain"/>
    <property type="match status" value="1"/>
</dbReference>
<accession>A0A9P5GV74</accession>
<evidence type="ECO:0000256" key="4">
    <source>
        <dbReference type="ARBA" id="ARBA00023033"/>
    </source>
</evidence>
<evidence type="ECO:0000313" key="7">
    <source>
        <dbReference type="Proteomes" id="UP000701341"/>
    </source>
</evidence>
<dbReference type="InterPro" id="IPR002938">
    <property type="entry name" value="FAD-bd"/>
</dbReference>
<keyword evidence="3" id="KW-0560">Oxidoreductase</keyword>
<dbReference type="GO" id="GO:0071949">
    <property type="term" value="F:FAD binding"/>
    <property type="evidence" value="ECO:0007669"/>
    <property type="project" value="InterPro"/>
</dbReference>
<dbReference type="PANTHER" id="PTHR46972">
    <property type="entry name" value="MONOOXYGENASE ASQM-RELATED"/>
    <property type="match status" value="1"/>
</dbReference>
<dbReference type="PANTHER" id="PTHR46972:SF1">
    <property type="entry name" value="FAD DEPENDENT OXIDOREDUCTASE DOMAIN-CONTAINING PROTEIN"/>
    <property type="match status" value="1"/>
</dbReference>
<evidence type="ECO:0000256" key="1">
    <source>
        <dbReference type="ARBA" id="ARBA00022630"/>
    </source>
</evidence>
<dbReference type="InterPro" id="IPR036188">
    <property type="entry name" value="FAD/NAD-bd_sf"/>
</dbReference>
<dbReference type="SUPFAM" id="SSF51905">
    <property type="entry name" value="FAD/NAD(P)-binding domain"/>
    <property type="match status" value="1"/>
</dbReference>
<feature type="domain" description="FAD-binding" evidence="5">
    <location>
        <begin position="8"/>
        <end position="210"/>
    </location>
</feature>
<organism evidence="6 7">
    <name type="scientific">Penicillium crustosum</name>
    <name type="common">Blue mold fungus</name>
    <dbReference type="NCBI Taxonomy" id="36656"/>
    <lineage>
        <taxon>Eukaryota</taxon>
        <taxon>Fungi</taxon>
        <taxon>Dikarya</taxon>
        <taxon>Ascomycota</taxon>
        <taxon>Pezizomycotina</taxon>
        <taxon>Eurotiomycetes</taxon>
        <taxon>Eurotiomycetidae</taxon>
        <taxon>Eurotiales</taxon>
        <taxon>Aspergillaceae</taxon>
        <taxon>Penicillium</taxon>
    </lineage>
</organism>
<dbReference type="EMBL" id="JAAOZQ010000002">
    <property type="protein sequence ID" value="KAF7530353.1"/>
    <property type="molecule type" value="Genomic_DNA"/>
</dbReference>
<keyword evidence="2" id="KW-0274">FAD</keyword>